<name>A0ABZ2SQ39_9ENTE</name>
<reference evidence="4 5" key="2">
    <citation type="submission" date="2024-03" db="EMBL/GenBank/DDBJ databases">
        <title>The Genome Sequence of Enterococcus sp. DIV2402.</title>
        <authorList>
            <consortium name="The Broad Institute Genomics Platform"/>
            <consortium name="The Broad Institute Microbial Omics Core"/>
            <consortium name="The Broad Institute Genomic Center for Infectious Diseases"/>
            <person name="Earl A."/>
            <person name="Manson A."/>
            <person name="Gilmore M."/>
            <person name="Schwartman J."/>
            <person name="Shea T."/>
            <person name="Abouelleil A."/>
            <person name="Cao P."/>
            <person name="Chapman S."/>
            <person name="Cusick C."/>
            <person name="Young S."/>
            <person name="Neafsey D."/>
            <person name="Nusbaum C."/>
            <person name="Birren B."/>
        </authorList>
    </citation>
    <scope>NUCLEOTIDE SEQUENCE [LARGE SCALE GENOMIC DNA]</scope>
    <source>
        <strain evidence="4 5">DIV2402</strain>
    </source>
</reference>
<evidence type="ECO:0000313" key="5">
    <source>
        <dbReference type="Proteomes" id="UP000664701"/>
    </source>
</evidence>
<feature type="domain" description="WxL" evidence="3">
    <location>
        <begin position="26"/>
        <end position="220"/>
    </location>
</feature>
<evidence type="ECO:0000256" key="1">
    <source>
        <dbReference type="SAM" id="MobiDB-lite"/>
    </source>
</evidence>
<evidence type="ECO:0000256" key="2">
    <source>
        <dbReference type="SAM" id="SignalP"/>
    </source>
</evidence>
<protein>
    <recommendedName>
        <fullName evidence="3">WxL domain-containing protein</fullName>
    </recommendedName>
</protein>
<accession>A0ABZ2SQ39</accession>
<feature type="region of interest" description="Disordered" evidence="1">
    <location>
        <begin position="32"/>
        <end position="78"/>
    </location>
</feature>
<keyword evidence="2" id="KW-0732">Signal</keyword>
<sequence length="224" mass="23253">MKNKLLLTGTLLSIALLTAAPQFVKAETSAATVSFTGDDSTPTKPIDPTNPDNPTPTDPTDPGDPDNPGTGSAGPLSLDYVSNFDFGSNKISSTTQTYTAKAEQPRIQVTDKRGTGAGWEVQATISTIKTSDEDVLAGANLKLANKSVVTNSQNTSTAPVATDITLSSSPKTVFKADKDAGLGTWLDNFDKSASVLTVYGGTAKAKTYNATITWTLTSGPTATE</sequence>
<evidence type="ECO:0000259" key="3">
    <source>
        <dbReference type="Pfam" id="PF13731"/>
    </source>
</evidence>
<dbReference type="RefSeq" id="WP_207941360.1">
    <property type="nucleotide sequence ID" value="NZ_CP147251.1"/>
</dbReference>
<gene>
    <name evidence="4" type="ORF">DOK78_001154</name>
</gene>
<proteinExistence type="predicted"/>
<feature type="signal peptide" evidence="2">
    <location>
        <begin position="1"/>
        <end position="26"/>
    </location>
</feature>
<organism evidence="4 5">
    <name type="scientific">Candidatus Enterococcus lowellii</name>
    <dbReference type="NCBI Taxonomy" id="2230877"/>
    <lineage>
        <taxon>Bacteria</taxon>
        <taxon>Bacillati</taxon>
        <taxon>Bacillota</taxon>
        <taxon>Bacilli</taxon>
        <taxon>Lactobacillales</taxon>
        <taxon>Enterococcaceae</taxon>
        <taxon>Enterococcus</taxon>
    </lineage>
</organism>
<evidence type="ECO:0000313" key="4">
    <source>
        <dbReference type="EMBL" id="WYJ76521.1"/>
    </source>
</evidence>
<dbReference type="EMBL" id="CP147251">
    <property type="protein sequence ID" value="WYJ76521.1"/>
    <property type="molecule type" value="Genomic_DNA"/>
</dbReference>
<dbReference type="Proteomes" id="UP000664701">
    <property type="component" value="Chromosome"/>
</dbReference>
<dbReference type="Pfam" id="PF13731">
    <property type="entry name" value="WxL"/>
    <property type="match status" value="1"/>
</dbReference>
<feature type="chain" id="PRO_5047236171" description="WxL domain-containing protein" evidence="2">
    <location>
        <begin position="27"/>
        <end position="224"/>
    </location>
</feature>
<reference evidence="4 5" key="1">
    <citation type="submission" date="2021-03" db="EMBL/GenBank/DDBJ databases">
        <authorList>
            <person name="Gilmore M.S."/>
            <person name="Schwartzman J."/>
            <person name="Van Tyne D."/>
            <person name="Martin M."/>
            <person name="Earl A.M."/>
            <person name="Manson A.L."/>
            <person name="Straub T."/>
            <person name="Salamzade R."/>
            <person name="Saavedra J."/>
            <person name="Lebreton F."/>
            <person name="Prichula J."/>
            <person name="Schaufler K."/>
            <person name="Gaca A."/>
            <person name="Sgardioli B."/>
            <person name="Wagenaar J."/>
            <person name="Strong T."/>
        </authorList>
    </citation>
    <scope>NUCLEOTIDE SEQUENCE [LARGE SCALE GENOMIC DNA]</scope>
    <source>
        <strain evidence="4 5">DIV2402</strain>
    </source>
</reference>
<keyword evidence="5" id="KW-1185">Reference proteome</keyword>
<dbReference type="InterPro" id="IPR027994">
    <property type="entry name" value="WxL_dom"/>
</dbReference>